<comment type="caution">
    <text evidence="7">The sequence shown here is derived from an EMBL/GenBank/DDBJ whole genome shotgun (WGS) entry which is preliminary data.</text>
</comment>
<dbReference type="InterPro" id="IPR036312">
    <property type="entry name" value="Bifun_inhib/LTP/seed_sf"/>
</dbReference>
<dbReference type="PANTHER" id="PTHR31731">
    <property type="match status" value="1"/>
</dbReference>
<keyword evidence="4" id="KW-0446">Lipid-binding</keyword>
<reference evidence="7" key="1">
    <citation type="submission" date="2020-03" db="EMBL/GenBank/DDBJ databases">
        <title>A high-quality chromosome-level genome assembly of a woody plant with both climbing and erect habits, Rhamnella rubrinervis.</title>
        <authorList>
            <person name="Lu Z."/>
            <person name="Yang Y."/>
            <person name="Zhu X."/>
            <person name="Sun Y."/>
        </authorList>
    </citation>
    <scope>NUCLEOTIDE SEQUENCE</scope>
    <source>
        <strain evidence="7">BYM</strain>
        <tissue evidence="7">Leaf</tissue>
    </source>
</reference>
<evidence type="ECO:0000256" key="3">
    <source>
        <dbReference type="ARBA" id="ARBA00022448"/>
    </source>
</evidence>
<dbReference type="InterPro" id="IPR027923">
    <property type="entry name" value="Hydrophob_seed_dom"/>
</dbReference>
<dbReference type="AlphaFoldDB" id="A0A8K0H9D4"/>
<evidence type="ECO:0000256" key="2">
    <source>
        <dbReference type="ARBA" id="ARBA00008965"/>
    </source>
</evidence>
<keyword evidence="3" id="KW-0813">Transport</keyword>
<evidence type="ECO:0000313" key="8">
    <source>
        <dbReference type="Proteomes" id="UP000796880"/>
    </source>
</evidence>
<evidence type="ECO:0000256" key="5">
    <source>
        <dbReference type="SAM" id="SignalP"/>
    </source>
</evidence>
<accession>A0A8K0H9D4</accession>
<proteinExistence type="inferred from homology"/>
<comment type="function">
    <text evidence="1">Plant non-specific lipid-transfer proteins transfer phospholipids as well as galactolipids across membranes. May play a role in wax or cutin deposition in the cell walls of expanding epidermal cells and certain secretory tissues.</text>
</comment>
<dbReference type="Pfam" id="PF14547">
    <property type="entry name" value="Hydrophob_seed"/>
    <property type="match status" value="1"/>
</dbReference>
<gene>
    <name evidence="7" type="ORF">FNV43_RR09080</name>
</gene>
<dbReference type="PROSITE" id="PS51257">
    <property type="entry name" value="PROKAR_LIPOPROTEIN"/>
    <property type="match status" value="1"/>
</dbReference>
<comment type="similarity">
    <text evidence="2">Belongs to the plant LTP family. PEARLI1 subfamily.</text>
</comment>
<organism evidence="7 8">
    <name type="scientific">Rhamnella rubrinervis</name>
    <dbReference type="NCBI Taxonomy" id="2594499"/>
    <lineage>
        <taxon>Eukaryota</taxon>
        <taxon>Viridiplantae</taxon>
        <taxon>Streptophyta</taxon>
        <taxon>Embryophyta</taxon>
        <taxon>Tracheophyta</taxon>
        <taxon>Spermatophyta</taxon>
        <taxon>Magnoliopsida</taxon>
        <taxon>eudicotyledons</taxon>
        <taxon>Gunneridae</taxon>
        <taxon>Pentapetalae</taxon>
        <taxon>rosids</taxon>
        <taxon>fabids</taxon>
        <taxon>Rosales</taxon>
        <taxon>Rhamnaceae</taxon>
        <taxon>rhamnoid group</taxon>
        <taxon>Rhamneae</taxon>
        <taxon>Rhamnella</taxon>
    </lineage>
</organism>
<dbReference type="OrthoDB" id="696558at2759"/>
<evidence type="ECO:0000256" key="1">
    <source>
        <dbReference type="ARBA" id="ARBA00003211"/>
    </source>
</evidence>
<dbReference type="CDD" id="cd01958">
    <property type="entry name" value="HPS_like"/>
    <property type="match status" value="1"/>
</dbReference>
<keyword evidence="5" id="KW-0732">Signal</keyword>
<feature type="chain" id="PRO_5035466514" description="Hydrophobic seed protein domain-containing protein" evidence="5">
    <location>
        <begin position="27"/>
        <end position="158"/>
    </location>
</feature>
<dbReference type="Proteomes" id="UP000796880">
    <property type="component" value="Unassembled WGS sequence"/>
</dbReference>
<evidence type="ECO:0000256" key="4">
    <source>
        <dbReference type="ARBA" id="ARBA00023121"/>
    </source>
</evidence>
<keyword evidence="8" id="KW-1185">Reference proteome</keyword>
<dbReference type="InterPro" id="IPR051636">
    <property type="entry name" value="Plant_LTP/defense-related"/>
</dbReference>
<name>A0A8K0H9D4_9ROSA</name>
<feature type="signal peptide" evidence="5">
    <location>
        <begin position="1"/>
        <end position="26"/>
    </location>
</feature>
<dbReference type="SUPFAM" id="SSF47699">
    <property type="entry name" value="Bifunctional inhibitor/lipid-transfer protein/seed storage 2S albumin"/>
    <property type="match status" value="1"/>
</dbReference>
<dbReference type="GO" id="GO:0008289">
    <property type="term" value="F:lipid binding"/>
    <property type="evidence" value="ECO:0007669"/>
    <property type="project" value="UniProtKB-KW"/>
</dbReference>
<protein>
    <recommendedName>
        <fullName evidence="6">Hydrophobic seed protein domain-containing protein</fullName>
    </recommendedName>
</protein>
<sequence length="158" mass="16455">MGSKTSAAPLGLFLTVNLIFFTLVSGCGLRRPCPKPKALTQASNAAMAASSATTATTSSAYNSTNYVEETGTCSKNALTFNACTGLLNGLLNYTIGTPPTTPCCSIMNGLVDFEASTCLCIAFKANIMGFQIPEIPICIALILNAYSRSVPVGFQCSE</sequence>
<feature type="domain" description="Hydrophobic seed protein" evidence="6">
    <location>
        <begin position="72"/>
        <end position="157"/>
    </location>
</feature>
<evidence type="ECO:0000259" key="6">
    <source>
        <dbReference type="Pfam" id="PF14547"/>
    </source>
</evidence>
<dbReference type="EMBL" id="VOIH02000004">
    <property type="protein sequence ID" value="KAF3448367.1"/>
    <property type="molecule type" value="Genomic_DNA"/>
</dbReference>
<evidence type="ECO:0000313" key="7">
    <source>
        <dbReference type="EMBL" id="KAF3448367.1"/>
    </source>
</evidence>
<dbReference type="Gene3D" id="1.10.110.10">
    <property type="entry name" value="Plant lipid-transfer and hydrophobic proteins"/>
    <property type="match status" value="1"/>
</dbReference>